<reference evidence="2 3" key="1">
    <citation type="journal article" date="2019" name="Sci. Rep.">
        <title>Orb-weaving spider Araneus ventricosus genome elucidates the spidroin gene catalogue.</title>
        <authorList>
            <person name="Kono N."/>
            <person name="Nakamura H."/>
            <person name="Ohtoshi R."/>
            <person name="Moran D.A.P."/>
            <person name="Shinohara A."/>
            <person name="Yoshida Y."/>
            <person name="Fujiwara M."/>
            <person name="Mori M."/>
            <person name="Tomita M."/>
            <person name="Arakawa K."/>
        </authorList>
    </citation>
    <scope>NUCLEOTIDE SEQUENCE [LARGE SCALE GENOMIC DNA]</scope>
</reference>
<evidence type="ECO:0000313" key="3">
    <source>
        <dbReference type="Proteomes" id="UP000499080"/>
    </source>
</evidence>
<keyword evidence="1" id="KW-0812">Transmembrane</keyword>
<keyword evidence="1" id="KW-1133">Transmembrane helix</keyword>
<keyword evidence="1" id="KW-0472">Membrane</keyword>
<evidence type="ECO:0000313" key="2">
    <source>
        <dbReference type="EMBL" id="GBM22376.1"/>
    </source>
</evidence>
<dbReference type="EMBL" id="BGPR01000479">
    <property type="protein sequence ID" value="GBM22376.1"/>
    <property type="molecule type" value="Genomic_DNA"/>
</dbReference>
<evidence type="ECO:0000256" key="1">
    <source>
        <dbReference type="SAM" id="Phobius"/>
    </source>
</evidence>
<feature type="transmembrane region" description="Helical" evidence="1">
    <location>
        <begin position="50"/>
        <end position="71"/>
    </location>
</feature>
<protein>
    <submittedName>
        <fullName evidence="2">Uncharacterized protein</fullName>
    </submittedName>
</protein>
<accession>A0A4Y2E219</accession>
<comment type="caution">
    <text evidence="2">The sequence shown here is derived from an EMBL/GenBank/DDBJ whole genome shotgun (WGS) entry which is preliminary data.</text>
</comment>
<gene>
    <name evidence="2" type="ORF">AVEN_166639_1</name>
</gene>
<feature type="transmembrane region" description="Helical" evidence="1">
    <location>
        <begin position="24"/>
        <end position="44"/>
    </location>
</feature>
<dbReference type="Proteomes" id="UP000499080">
    <property type="component" value="Unassembled WGS sequence"/>
</dbReference>
<proteinExistence type="predicted"/>
<sequence length="101" mass="11815">MIPCDVIPCLEEYKYRRARTRNDLFGVQTSLNLFGVLFAVQAGRRAVLKVLLLLLLVIHYLFCTSAVFPWLRVYQNIREYNGVLHYPASWTAFTIRLDEFS</sequence>
<name>A0A4Y2E219_ARAVE</name>
<organism evidence="2 3">
    <name type="scientific">Araneus ventricosus</name>
    <name type="common">Orbweaver spider</name>
    <name type="synonym">Epeira ventricosa</name>
    <dbReference type="NCBI Taxonomy" id="182803"/>
    <lineage>
        <taxon>Eukaryota</taxon>
        <taxon>Metazoa</taxon>
        <taxon>Ecdysozoa</taxon>
        <taxon>Arthropoda</taxon>
        <taxon>Chelicerata</taxon>
        <taxon>Arachnida</taxon>
        <taxon>Araneae</taxon>
        <taxon>Araneomorphae</taxon>
        <taxon>Entelegynae</taxon>
        <taxon>Araneoidea</taxon>
        <taxon>Araneidae</taxon>
        <taxon>Araneus</taxon>
    </lineage>
</organism>
<keyword evidence="3" id="KW-1185">Reference proteome</keyword>
<dbReference type="AlphaFoldDB" id="A0A4Y2E219"/>